<organism evidence="3 4">
    <name type="scientific">Aspergillus ellipticus CBS 707.79</name>
    <dbReference type="NCBI Taxonomy" id="1448320"/>
    <lineage>
        <taxon>Eukaryota</taxon>
        <taxon>Fungi</taxon>
        <taxon>Dikarya</taxon>
        <taxon>Ascomycota</taxon>
        <taxon>Pezizomycotina</taxon>
        <taxon>Eurotiomycetes</taxon>
        <taxon>Eurotiomycetidae</taxon>
        <taxon>Eurotiales</taxon>
        <taxon>Aspergillaceae</taxon>
        <taxon>Aspergillus</taxon>
        <taxon>Aspergillus subgen. Circumdati</taxon>
    </lineage>
</organism>
<evidence type="ECO:0000313" key="4">
    <source>
        <dbReference type="Proteomes" id="UP000247810"/>
    </source>
</evidence>
<dbReference type="GO" id="GO:0043386">
    <property type="term" value="P:mycotoxin biosynthetic process"/>
    <property type="evidence" value="ECO:0007669"/>
    <property type="project" value="InterPro"/>
</dbReference>
<dbReference type="OrthoDB" id="3687641at2759"/>
<sequence length="276" mass="31907">MGLISQSTEGEDDSWESKETLLGEFTPSEPCRHCESRRKYRYLRWLVYSITPMVLILFGIFANHKTYSSKAYWTSTEFVAVKKELPQTTKQVRFTATLQYNASHQLYRPIDPSRPQYVGKPSPELDAAWKNFLGSSNIFVTAEEEPTLGGGLYLEPDSNLYMAEIGVMHDLHCLNVIRQSVHYYWDYYKAKHPADDIWEPHLEHCIDSLRESLSCAGDMTAMPLIWDDNGNRFTPGFAVEHTCRDYEALRVWANRRDSSTESRWPENAARIHSQGH</sequence>
<feature type="transmembrane region" description="Helical" evidence="2">
    <location>
        <begin position="42"/>
        <end position="62"/>
    </location>
</feature>
<name>A0A319D8M6_9EURO</name>
<dbReference type="EMBL" id="KZ825965">
    <property type="protein sequence ID" value="PYH90867.1"/>
    <property type="molecule type" value="Genomic_DNA"/>
</dbReference>
<evidence type="ECO:0000313" key="3">
    <source>
        <dbReference type="EMBL" id="PYH90867.1"/>
    </source>
</evidence>
<accession>A0A319D8M6</accession>
<keyword evidence="2" id="KW-0812">Transmembrane</keyword>
<dbReference type="InterPro" id="IPR021765">
    <property type="entry name" value="UstYa-like"/>
</dbReference>
<protein>
    <recommendedName>
        <fullName evidence="5">Tat pathway signal sequence</fullName>
    </recommendedName>
</protein>
<dbReference type="PANTHER" id="PTHR33365:SF12">
    <property type="entry name" value="TAT PATHWAY SIGNAL SEQUENCE"/>
    <property type="match status" value="1"/>
</dbReference>
<reference evidence="3 4" key="1">
    <citation type="submission" date="2018-02" db="EMBL/GenBank/DDBJ databases">
        <title>The genomes of Aspergillus section Nigri reveals drivers in fungal speciation.</title>
        <authorList>
            <consortium name="DOE Joint Genome Institute"/>
            <person name="Vesth T.C."/>
            <person name="Nybo J."/>
            <person name="Theobald S."/>
            <person name="Brandl J."/>
            <person name="Frisvad J.C."/>
            <person name="Nielsen K.F."/>
            <person name="Lyhne E.K."/>
            <person name="Kogle M.E."/>
            <person name="Kuo A."/>
            <person name="Riley R."/>
            <person name="Clum A."/>
            <person name="Nolan M."/>
            <person name="Lipzen A."/>
            <person name="Salamov A."/>
            <person name="Henrissat B."/>
            <person name="Wiebenga A."/>
            <person name="De vries R.P."/>
            <person name="Grigoriev I.V."/>
            <person name="Mortensen U.H."/>
            <person name="Andersen M.R."/>
            <person name="Baker S.E."/>
        </authorList>
    </citation>
    <scope>NUCLEOTIDE SEQUENCE [LARGE SCALE GENOMIC DNA]</scope>
    <source>
        <strain evidence="3 4">CBS 707.79</strain>
    </source>
</reference>
<dbReference type="VEuPathDB" id="FungiDB:BO71DRAFT_486736"/>
<dbReference type="STRING" id="1448320.A0A319D8M6"/>
<keyword evidence="2" id="KW-1133">Transmembrane helix</keyword>
<keyword evidence="2" id="KW-0472">Membrane</keyword>
<dbReference type="Pfam" id="PF11807">
    <property type="entry name" value="UstYa"/>
    <property type="match status" value="1"/>
</dbReference>
<dbReference type="Proteomes" id="UP000247810">
    <property type="component" value="Unassembled WGS sequence"/>
</dbReference>
<dbReference type="AlphaFoldDB" id="A0A319D8M6"/>
<evidence type="ECO:0008006" key="5">
    <source>
        <dbReference type="Google" id="ProtNLM"/>
    </source>
</evidence>
<keyword evidence="4" id="KW-1185">Reference proteome</keyword>
<comment type="similarity">
    <text evidence="1">Belongs to the ustYa family.</text>
</comment>
<proteinExistence type="inferred from homology"/>
<dbReference type="PANTHER" id="PTHR33365">
    <property type="entry name" value="YALI0B05434P"/>
    <property type="match status" value="1"/>
</dbReference>
<evidence type="ECO:0000256" key="2">
    <source>
        <dbReference type="SAM" id="Phobius"/>
    </source>
</evidence>
<gene>
    <name evidence="3" type="ORF">BO71DRAFT_486736</name>
</gene>
<evidence type="ECO:0000256" key="1">
    <source>
        <dbReference type="ARBA" id="ARBA00035112"/>
    </source>
</evidence>